<dbReference type="AlphaFoldDB" id="A0A7J6NXA2"/>
<name>A0A7J6NXA2_PEROL</name>
<keyword evidence="4" id="KW-1185">Reference proteome</keyword>
<accession>A0A7J6NXA2</accession>
<dbReference type="PROSITE" id="PS51085">
    <property type="entry name" value="2FE2S_FER_2"/>
    <property type="match status" value="1"/>
</dbReference>
<dbReference type="Proteomes" id="UP000553632">
    <property type="component" value="Unassembled WGS sequence"/>
</dbReference>
<evidence type="ECO:0000259" key="2">
    <source>
        <dbReference type="PROSITE" id="PS51085"/>
    </source>
</evidence>
<dbReference type="InterPro" id="IPR001041">
    <property type="entry name" value="2Fe-2S_ferredoxin-type"/>
</dbReference>
<keyword evidence="1" id="KW-0411">Iron-sulfur</keyword>
<evidence type="ECO:0000313" key="4">
    <source>
        <dbReference type="Proteomes" id="UP000553632"/>
    </source>
</evidence>
<dbReference type="EMBL" id="JABANO010039952">
    <property type="protein sequence ID" value="KAF4688509.1"/>
    <property type="molecule type" value="Genomic_DNA"/>
</dbReference>
<sequence length="209" mass="24335">MSSSETAMRLRIALLKHPKRLALKAKLAATPPKMVSIQINNNKYEEPANQTILQVAHKHGVRIPHNCRAGICWACEANVNGKPTQTCYTPIEDGMYVVEKAREMMHWRQHTVTMVFDKLPSRGSRQHVRWLLQPVRYYWQKPGKEVIKPRWIVLYPNYHTQMGKALATWKKIRRRTPWDGYSERSVNRRDASRKWHAMIIAKGKQKSGG</sequence>
<dbReference type="CDD" id="cd00207">
    <property type="entry name" value="fer2"/>
    <property type="match status" value="1"/>
</dbReference>
<feature type="domain" description="2Fe-2S ferredoxin-type" evidence="2">
    <location>
        <begin position="33"/>
        <end position="103"/>
    </location>
</feature>
<dbReference type="SUPFAM" id="SSF54292">
    <property type="entry name" value="2Fe-2S ferredoxin-like"/>
    <property type="match status" value="1"/>
</dbReference>
<keyword evidence="1" id="KW-0479">Metal-binding</keyword>
<dbReference type="GO" id="GO:0051536">
    <property type="term" value="F:iron-sulfur cluster binding"/>
    <property type="evidence" value="ECO:0007669"/>
    <property type="project" value="UniProtKB-KW"/>
</dbReference>
<reference evidence="3 4" key="1">
    <citation type="submission" date="2020-04" db="EMBL/GenBank/DDBJ databases">
        <title>Perkinsus olseni comparative genomics.</title>
        <authorList>
            <person name="Bogema D.R."/>
        </authorList>
    </citation>
    <scope>NUCLEOTIDE SEQUENCE [LARGE SCALE GENOMIC DNA]</scope>
    <source>
        <strain evidence="3 4">ATCC PRA-207</strain>
    </source>
</reference>
<gene>
    <name evidence="3" type="ORF">FOZ63_030657</name>
</gene>
<evidence type="ECO:0000256" key="1">
    <source>
        <dbReference type="ARBA" id="ARBA00023014"/>
    </source>
</evidence>
<organism evidence="3 4">
    <name type="scientific">Perkinsus olseni</name>
    <name type="common">Perkinsus atlanticus</name>
    <dbReference type="NCBI Taxonomy" id="32597"/>
    <lineage>
        <taxon>Eukaryota</taxon>
        <taxon>Sar</taxon>
        <taxon>Alveolata</taxon>
        <taxon>Perkinsozoa</taxon>
        <taxon>Perkinsea</taxon>
        <taxon>Perkinsida</taxon>
        <taxon>Perkinsidae</taxon>
        <taxon>Perkinsus</taxon>
    </lineage>
</organism>
<dbReference type="InterPro" id="IPR036010">
    <property type="entry name" value="2Fe-2S_ferredoxin-like_sf"/>
</dbReference>
<proteinExistence type="predicted"/>
<keyword evidence="1" id="KW-0408">Iron</keyword>
<protein>
    <recommendedName>
        <fullName evidence="2">2Fe-2S ferredoxin-type domain-containing protein</fullName>
    </recommendedName>
</protein>
<evidence type="ECO:0000313" key="3">
    <source>
        <dbReference type="EMBL" id="KAF4688509.1"/>
    </source>
</evidence>
<dbReference type="Pfam" id="PF13510">
    <property type="entry name" value="Fer2_4"/>
    <property type="match status" value="1"/>
</dbReference>
<comment type="caution">
    <text evidence="3">The sequence shown here is derived from an EMBL/GenBank/DDBJ whole genome shotgun (WGS) entry which is preliminary data.</text>
</comment>
<dbReference type="Gene3D" id="3.10.20.740">
    <property type="match status" value="1"/>
</dbReference>